<feature type="compositionally biased region" description="Acidic residues" evidence="12">
    <location>
        <begin position="620"/>
        <end position="633"/>
    </location>
</feature>
<evidence type="ECO:0000256" key="1">
    <source>
        <dbReference type="ARBA" id="ARBA00004123"/>
    </source>
</evidence>
<evidence type="ECO:0000256" key="7">
    <source>
        <dbReference type="ARBA" id="ARBA00023163"/>
    </source>
</evidence>
<dbReference type="InterPro" id="IPR041285">
    <property type="entry name" value="MID_MedPIWI"/>
</dbReference>
<evidence type="ECO:0000256" key="5">
    <source>
        <dbReference type="ARBA" id="ARBA00023015"/>
    </source>
</evidence>
<dbReference type="InterPro" id="IPR021643">
    <property type="entry name" value="Mediator_Med13_N"/>
</dbReference>
<feature type="domain" description="MID" evidence="15">
    <location>
        <begin position="840"/>
        <end position="1021"/>
    </location>
</feature>
<dbReference type="GO" id="GO:0003713">
    <property type="term" value="F:transcription coactivator activity"/>
    <property type="evidence" value="ECO:0007669"/>
    <property type="project" value="TreeGrafter"/>
</dbReference>
<evidence type="ECO:0000313" key="17">
    <source>
        <dbReference type="Proteomes" id="UP000247702"/>
    </source>
</evidence>
<keyword evidence="17" id="KW-1185">Reference proteome</keyword>
<comment type="subunit">
    <text evidence="11">Component of the SRB8-11 complex, which itself associates with the Mediator complex.</text>
</comment>
<dbReference type="PANTHER" id="PTHR48249">
    <property type="entry name" value="MEDIATOR OF RNA POLYMERASE II TRANSCRIPTION SUBUNIT 13"/>
    <property type="match status" value="1"/>
</dbReference>
<feature type="compositionally biased region" description="Polar residues" evidence="12">
    <location>
        <begin position="364"/>
        <end position="393"/>
    </location>
</feature>
<evidence type="ECO:0000259" key="14">
    <source>
        <dbReference type="Pfam" id="PF11597"/>
    </source>
</evidence>
<feature type="domain" description="Mediator complex subunit Med13 N-terminal" evidence="14">
    <location>
        <begin position="65"/>
        <end position="247"/>
    </location>
</feature>
<evidence type="ECO:0000256" key="10">
    <source>
        <dbReference type="ARBA" id="ARBA00032008"/>
    </source>
</evidence>
<keyword evidence="8 11" id="KW-0539">Nucleus</keyword>
<dbReference type="PANTHER" id="PTHR48249:SF3">
    <property type="entry name" value="MEDIATOR OF RNA POLYMERASE II TRANSCRIPTION SUBUNIT 13"/>
    <property type="match status" value="1"/>
</dbReference>
<sequence length="1268" mass="144966">MDSSSSTKISPIESTETNVLTVSNITKVGWYKYTYSCSGDKLRSFITSTPSPEVENLSRIDDPIVVNYMVLLEKGIPCTWKYKDENEKNFEILFTDKMLVRELYVFWLEDAEEHPPTLDNLIKLEGLEVTETGTFTWEDYESSAIQFDLFIRSIKNLISRTLIGKGAVPMGELHLFPKFQQKIYECILSCKYNIHITSTNLVVKPVVRYQSLRPLAPSDFSKSDEIKPEVVKVLLAPSGIRGNLLPYRRYEADDIAAVLNEFKTLFGLDLSNLEEESSIPTLVHVQITHDNLTKDFPYPAKGVYVITDSNNSYRCEARDSGMVPEIFNNFDYSSEQRLKPSKWWNYNDHSKEAVQILKLRNSGDLGTTSPGVDTMTPNTPGMGNGTSSASSPGHNLGTGRSSKKRPLETKAYPSPPDAIQTNEIQMPPPQNDTELTDDIMGMGVETYDYYMFEDDMLSHQVTEADFDTCDNKDSQTISPTTNDQTPSNISIVNEDSPSVGQNQISLAKNRQQQIDRDLQFDIGKVKLRYCPEDYIPLKFHDEVDMSKYMPGGKFCRATNRKKRKRGFFYTPDYEPAWVLEAKKPKTLDDDLKPRQKCKEKELERDSSESDTDDTGGSCESESESDIESDDESELEWKNEIVNSNVSNHRELGFLNAGRLSMIFNVYVLCERRQLRRLTDCEVCNDAQSELALQFLREQIAGGSYPFGAGIHGEGESTFEFIETRRRILENLSDDLPTSSALPSEQQEITTSLKNVIEEISVKFPRPENHPQLSVNGPLSVQEYYNLNGAQYKINEDAESNFQVLKTPDIIVCADKFLIETSPEIIKYWDKHNLTPFAGKKDVKYFVFCPEGESLYYHVKNFFSELRVQYELHCVLGMHEPGIIQNPNYNFKQGIIPIRLKPQNRNETELDRMIRSYKSTCEEFGSSLASYIGNFEKSQLVIYLINPFDHLTAYYDIFKCYAKFYTSLEKSLKSVSTKNILNYVMPQLIPIEHVVRFGENCIRPFRQRPVLKDLAFSVYTRSKSYRPLFILPKPSVVSVGFQLTKKAPPVRELIEYNKILHMSYGFSFDQRRLVMVWVDMEGKKLGSYSTPTYESKNQISLESLYKETWSRTCAFRKHTGGFKQIIITKTGVMTQEEKNLWIKVTEGKVPIFSVNLDTTLDIKPTPDGNGHSSKICGMVLNHPIPVNDFRPEATGFLVEMNNNETASNTIQVDLLYNPKIDKKNTEIIWDVLNQFHVLSFMEVTTTHMCLPIHVLMVERCCRVYLSVPS</sequence>
<dbReference type="InterPro" id="IPR009401">
    <property type="entry name" value="Med13_C"/>
</dbReference>
<dbReference type="GO" id="GO:0045944">
    <property type="term" value="P:positive regulation of transcription by RNA polymerase II"/>
    <property type="evidence" value="ECO:0007669"/>
    <property type="project" value="TreeGrafter"/>
</dbReference>
<evidence type="ECO:0000313" key="16">
    <source>
        <dbReference type="EMBL" id="GBC02991.1"/>
    </source>
</evidence>
<evidence type="ECO:0000259" key="15">
    <source>
        <dbReference type="Pfam" id="PF18296"/>
    </source>
</evidence>
<evidence type="ECO:0000256" key="6">
    <source>
        <dbReference type="ARBA" id="ARBA00023159"/>
    </source>
</evidence>
<dbReference type="Pfam" id="PF18296">
    <property type="entry name" value="MID_MedPIWI"/>
    <property type="match status" value="1"/>
</dbReference>
<proteinExistence type="inferred from homology"/>
<evidence type="ECO:0000256" key="2">
    <source>
        <dbReference type="ARBA" id="ARBA00009354"/>
    </source>
</evidence>
<feature type="region of interest" description="Disordered" evidence="12">
    <location>
        <begin position="589"/>
        <end position="634"/>
    </location>
</feature>
<name>A0A2Z6RLF1_9GLOM</name>
<keyword evidence="4 11" id="KW-0678">Repressor</keyword>
<evidence type="ECO:0000256" key="3">
    <source>
        <dbReference type="ARBA" id="ARBA00019618"/>
    </source>
</evidence>
<evidence type="ECO:0000259" key="13">
    <source>
        <dbReference type="Pfam" id="PF06333"/>
    </source>
</evidence>
<dbReference type="GO" id="GO:0016592">
    <property type="term" value="C:mediator complex"/>
    <property type="evidence" value="ECO:0007669"/>
    <property type="project" value="InterPro"/>
</dbReference>
<gene>
    <name evidence="16" type="ORF">RclHR1_04910024</name>
</gene>
<protein>
    <recommendedName>
        <fullName evidence="3 11">Mediator of RNA polymerase II transcription subunit 13</fullName>
    </recommendedName>
    <alternativeName>
        <fullName evidence="10 11">Mediator complex subunit 13</fullName>
    </alternativeName>
</protein>
<dbReference type="Pfam" id="PF06333">
    <property type="entry name" value="Med13_C"/>
    <property type="match status" value="1"/>
</dbReference>
<organism evidence="16 17">
    <name type="scientific">Rhizophagus clarus</name>
    <dbReference type="NCBI Taxonomy" id="94130"/>
    <lineage>
        <taxon>Eukaryota</taxon>
        <taxon>Fungi</taxon>
        <taxon>Fungi incertae sedis</taxon>
        <taxon>Mucoromycota</taxon>
        <taxon>Glomeromycotina</taxon>
        <taxon>Glomeromycetes</taxon>
        <taxon>Glomerales</taxon>
        <taxon>Glomeraceae</taxon>
        <taxon>Rhizophagus</taxon>
    </lineage>
</organism>
<dbReference type="InterPro" id="IPR051139">
    <property type="entry name" value="Mediator_complx_sub13"/>
</dbReference>
<feature type="domain" description="Mediator complex subunit Med13 C-terminal" evidence="13">
    <location>
        <begin position="1024"/>
        <end position="1165"/>
    </location>
</feature>
<dbReference type="Proteomes" id="UP000247702">
    <property type="component" value="Unassembled WGS sequence"/>
</dbReference>
<keyword evidence="7 11" id="KW-0804">Transcription</keyword>
<comment type="function">
    <text evidence="9 11">Component of the SRB8-11 complex. The SRB8-11 complex is a regulatory module of the Mediator complex which is itself involved in regulation of basal and activated RNA polymerase II-dependent transcription. The SRB8-11 complex may be involved in the transcriptional repression of a subset of genes regulated by Mediator. It may inhibit the association of the Mediator complex with RNA polymerase II to form the holoenzyme complex.</text>
</comment>
<evidence type="ECO:0000256" key="8">
    <source>
        <dbReference type="ARBA" id="ARBA00023242"/>
    </source>
</evidence>
<keyword evidence="6 11" id="KW-0010">Activator</keyword>
<evidence type="ECO:0000256" key="11">
    <source>
        <dbReference type="RuleBase" id="RU364134"/>
    </source>
</evidence>
<feature type="compositionally biased region" description="Basic and acidic residues" evidence="12">
    <location>
        <begin position="589"/>
        <end position="607"/>
    </location>
</feature>
<comment type="similarity">
    <text evidence="2 11">Belongs to the Mediator complex subunit 13 family.</text>
</comment>
<reference evidence="16 17" key="1">
    <citation type="submission" date="2017-11" db="EMBL/GenBank/DDBJ databases">
        <title>The genome of Rhizophagus clarus HR1 reveals common genetic basis of auxotrophy among arbuscular mycorrhizal fungi.</title>
        <authorList>
            <person name="Kobayashi Y."/>
        </authorList>
    </citation>
    <scope>NUCLEOTIDE SEQUENCE [LARGE SCALE GENOMIC DNA]</scope>
    <source>
        <strain evidence="16 17">HR1</strain>
    </source>
</reference>
<accession>A0A2Z6RLF1</accession>
<comment type="subcellular location">
    <subcellularLocation>
        <location evidence="1 11">Nucleus</location>
    </subcellularLocation>
</comment>
<comment type="caution">
    <text evidence="16">The sequence shown here is derived from an EMBL/GenBank/DDBJ whole genome shotgun (WGS) entry which is preliminary data.</text>
</comment>
<dbReference type="AlphaFoldDB" id="A0A2Z6RLF1"/>
<dbReference type="STRING" id="94130.A0A2Z6RLF1"/>
<feature type="region of interest" description="Disordered" evidence="12">
    <location>
        <begin position="362"/>
        <end position="430"/>
    </location>
</feature>
<evidence type="ECO:0000256" key="4">
    <source>
        <dbReference type="ARBA" id="ARBA00022491"/>
    </source>
</evidence>
<dbReference type="EMBL" id="BEXD01003861">
    <property type="protein sequence ID" value="GBC02991.1"/>
    <property type="molecule type" value="Genomic_DNA"/>
</dbReference>
<evidence type="ECO:0000256" key="12">
    <source>
        <dbReference type="SAM" id="MobiDB-lite"/>
    </source>
</evidence>
<dbReference type="Pfam" id="PF11597">
    <property type="entry name" value="Med13_N"/>
    <property type="match status" value="1"/>
</dbReference>
<evidence type="ECO:0000256" key="9">
    <source>
        <dbReference type="ARBA" id="ARBA00025661"/>
    </source>
</evidence>
<keyword evidence="5 11" id="KW-0805">Transcription regulation</keyword>